<reference evidence="1" key="1">
    <citation type="submission" date="2023-10" db="EMBL/GenBank/DDBJ databases">
        <authorList>
            <person name="Hackl T."/>
        </authorList>
    </citation>
    <scope>NUCLEOTIDE SEQUENCE</scope>
</reference>
<dbReference type="AlphaFoldDB" id="A0AAI8VA84"/>
<evidence type="ECO:0000313" key="2">
    <source>
        <dbReference type="Proteomes" id="UP001295740"/>
    </source>
</evidence>
<proteinExistence type="predicted"/>
<sequence>MADGHQLAQELACRHFNPPRGVSQLCGTRVTLRRRGLWATMQIAGGAAADQNKLIHDYSDQIAKRGGAEVELTKVNSYMMFGYHDFMESPLVKQGLGPQHR</sequence>
<evidence type="ECO:0000313" key="1">
    <source>
        <dbReference type="EMBL" id="CAJ2500877.1"/>
    </source>
</evidence>
<dbReference type="Proteomes" id="UP001295740">
    <property type="component" value="Unassembled WGS sequence"/>
</dbReference>
<dbReference type="EMBL" id="CAUWAG010000003">
    <property type="protein sequence ID" value="CAJ2500877.1"/>
    <property type="molecule type" value="Genomic_DNA"/>
</dbReference>
<protein>
    <submittedName>
        <fullName evidence="1">Uu.00g037300.m01.CDS01</fullName>
    </submittedName>
</protein>
<accession>A0AAI8VA84</accession>
<name>A0AAI8VA84_9PEZI</name>
<keyword evidence="2" id="KW-1185">Reference proteome</keyword>
<comment type="caution">
    <text evidence="1">The sequence shown here is derived from an EMBL/GenBank/DDBJ whole genome shotgun (WGS) entry which is preliminary data.</text>
</comment>
<gene>
    <name evidence="1" type="ORF">KHLLAP_LOCUS1345</name>
</gene>
<organism evidence="1 2">
    <name type="scientific">Anthostomella pinea</name>
    <dbReference type="NCBI Taxonomy" id="933095"/>
    <lineage>
        <taxon>Eukaryota</taxon>
        <taxon>Fungi</taxon>
        <taxon>Dikarya</taxon>
        <taxon>Ascomycota</taxon>
        <taxon>Pezizomycotina</taxon>
        <taxon>Sordariomycetes</taxon>
        <taxon>Xylariomycetidae</taxon>
        <taxon>Xylariales</taxon>
        <taxon>Xylariaceae</taxon>
        <taxon>Anthostomella</taxon>
    </lineage>
</organism>